<evidence type="ECO:0000313" key="4">
    <source>
        <dbReference type="EMBL" id="MBF5028030.1"/>
    </source>
</evidence>
<name>A0A930YX86_9FLAO</name>
<evidence type="ECO:0000256" key="2">
    <source>
        <dbReference type="PROSITE-ProRule" id="PRU00169"/>
    </source>
</evidence>
<dbReference type="RefSeq" id="WP_194739952.1">
    <property type="nucleotide sequence ID" value="NZ_JADKYY010000013.1"/>
</dbReference>
<feature type="domain" description="Response regulatory" evidence="3">
    <location>
        <begin position="5"/>
        <end position="120"/>
    </location>
</feature>
<dbReference type="InterPro" id="IPR001789">
    <property type="entry name" value="Sig_transdc_resp-reg_receiver"/>
</dbReference>
<evidence type="ECO:0000259" key="3">
    <source>
        <dbReference type="PROSITE" id="PS50110"/>
    </source>
</evidence>
<evidence type="ECO:0000313" key="5">
    <source>
        <dbReference type="Proteomes" id="UP000694480"/>
    </source>
</evidence>
<dbReference type="PANTHER" id="PTHR44591:SF3">
    <property type="entry name" value="RESPONSE REGULATORY DOMAIN-CONTAINING PROTEIN"/>
    <property type="match status" value="1"/>
</dbReference>
<proteinExistence type="predicted"/>
<dbReference type="EMBL" id="JADKYY010000013">
    <property type="protein sequence ID" value="MBF5028030.1"/>
    <property type="molecule type" value="Genomic_DNA"/>
</dbReference>
<comment type="caution">
    <text evidence="4">The sequence shown here is derived from an EMBL/GenBank/DDBJ whole genome shotgun (WGS) entry which is preliminary data.</text>
</comment>
<sequence length="122" mass="13557">MKTKKVIIVDDDTAILDSLSVMLDFEGFEVSAFERGSEIFKVVQPTERPAAILIDMWLSDEDGRDICRQLKSQEQTKDIPVIIMSASRGLQHTALESGANAFIAKPFEIDEVVSTLQRVASL</sequence>
<dbReference type="SMART" id="SM00448">
    <property type="entry name" value="REC"/>
    <property type="match status" value="1"/>
</dbReference>
<protein>
    <submittedName>
        <fullName evidence="4">Response regulator transcription factor</fullName>
    </submittedName>
</protein>
<dbReference type="Gene3D" id="3.40.50.2300">
    <property type="match status" value="1"/>
</dbReference>
<feature type="modified residue" description="4-aspartylphosphate" evidence="2">
    <location>
        <position position="55"/>
    </location>
</feature>
<evidence type="ECO:0000256" key="1">
    <source>
        <dbReference type="ARBA" id="ARBA00022553"/>
    </source>
</evidence>
<gene>
    <name evidence="4" type="ORF">IC612_09495</name>
</gene>
<dbReference type="AlphaFoldDB" id="A0A930YX86"/>
<dbReference type="Pfam" id="PF00072">
    <property type="entry name" value="Response_reg"/>
    <property type="match status" value="1"/>
</dbReference>
<dbReference type="GO" id="GO:0000160">
    <property type="term" value="P:phosphorelay signal transduction system"/>
    <property type="evidence" value="ECO:0007669"/>
    <property type="project" value="InterPro"/>
</dbReference>
<keyword evidence="1 2" id="KW-0597">Phosphoprotein</keyword>
<organism evidence="4 5">
    <name type="scientific">Planobacterium oryzisoli</name>
    <dbReference type="NCBI Taxonomy" id="2771435"/>
    <lineage>
        <taxon>Bacteria</taxon>
        <taxon>Pseudomonadati</taxon>
        <taxon>Bacteroidota</taxon>
        <taxon>Flavobacteriia</taxon>
        <taxon>Flavobacteriales</taxon>
        <taxon>Weeksellaceae</taxon>
        <taxon>Chryseobacterium group</taxon>
        <taxon>Chryseobacterium</taxon>
    </lineage>
</organism>
<keyword evidence="5" id="KW-1185">Reference proteome</keyword>
<reference evidence="4" key="1">
    <citation type="submission" date="2020-11" db="EMBL/GenBank/DDBJ databases">
        <title>Genome seq and assembly of Planobacterium sp.</title>
        <authorList>
            <person name="Chhetri G."/>
        </authorList>
    </citation>
    <scope>NUCLEOTIDE SEQUENCE</scope>
    <source>
        <strain evidence="4">GCR5</strain>
    </source>
</reference>
<dbReference type="Proteomes" id="UP000694480">
    <property type="component" value="Unassembled WGS sequence"/>
</dbReference>
<accession>A0A930YX86</accession>
<dbReference type="SUPFAM" id="SSF52172">
    <property type="entry name" value="CheY-like"/>
    <property type="match status" value="1"/>
</dbReference>
<dbReference type="InterPro" id="IPR050595">
    <property type="entry name" value="Bact_response_regulator"/>
</dbReference>
<dbReference type="PROSITE" id="PS50110">
    <property type="entry name" value="RESPONSE_REGULATORY"/>
    <property type="match status" value="1"/>
</dbReference>
<dbReference type="InterPro" id="IPR011006">
    <property type="entry name" value="CheY-like_superfamily"/>
</dbReference>
<dbReference type="PANTHER" id="PTHR44591">
    <property type="entry name" value="STRESS RESPONSE REGULATOR PROTEIN 1"/>
    <property type="match status" value="1"/>
</dbReference>